<dbReference type="InterPro" id="IPR006486">
    <property type="entry name" value="PYST_A"/>
</dbReference>
<dbReference type="OMA" id="WDENGTK"/>
<name>A0A1Y1JJN1_PLAGO</name>
<reference evidence="3" key="1">
    <citation type="submission" date="2017-04" db="EMBL/GenBank/DDBJ databases">
        <title>Plasmodium gonderi genome.</title>
        <authorList>
            <person name="Arisue N."/>
            <person name="Honma H."/>
            <person name="Kawai S."/>
            <person name="Tougan T."/>
            <person name="Tanabe K."/>
            <person name="Horii T."/>
        </authorList>
    </citation>
    <scope>NUCLEOTIDE SEQUENCE [LARGE SCALE GENOMIC DNA]</scope>
    <source>
        <strain evidence="3">ATCC 30045</strain>
    </source>
</reference>
<comment type="caution">
    <text evidence="2">The sequence shown here is derived from an EMBL/GenBank/DDBJ whole genome shotgun (WGS) entry which is preliminary data.</text>
</comment>
<dbReference type="AlphaFoldDB" id="A0A1Y1JJN1"/>
<dbReference type="RefSeq" id="XP_028545039.1">
    <property type="nucleotide sequence ID" value="XM_028689238.1"/>
</dbReference>
<dbReference type="Gene3D" id="3.30.530.20">
    <property type="match status" value="1"/>
</dbReference>
<proteinExistence type="predicted"/>
<evidence type="ECO:0000313" key="2">
    <source>
        <dbReference type="EMBL" id="GAW82450.1"/>
    </source>
</evidence>
<accession>A0A1Y1JJN1</accession>
<evidence type="ECO:0000259" key="1">
    <source>
        <dbReference type="Pfam" id="PF01852"/>
    </source>
</evidence>
<gene>
    <name evidence="2" type="ORF">PGO_124480</name>
</gene>
<dbReference type="NCBIfam" id="TIGR01599">
    <property type="entry name" value="PYST-A"/>
    <property type="match status" value="1"/>
</dbReference>
<dbReference type="GeneID" id="39749187"/>
<feature type="domain" description="START" evidence="1">
    <location>
        <begin position="39"/>
        <end position="172"/>
    </location>
</feature>
<dbReference type="Proteomes" id="UP000195521">
    <property type="component" value="Unassembled WGS sequence"/>
</dbReference>
<dbReference type="GO" id="GO:0008289">
    <property type="term" value="F:lipid binding"/>
    <property type="evidence" value="ECO:0007669"/>
    <property type="project" value="InterPro"/>
</dbReference>
<dbReference type="OrthoDB" id="370643at2759"/>
<dbReference type="Pfam" id="PF01852">
    <property type="entry name" value="START"/>
    <property type="match status" value="1"/>
</dbReference>
<keyword evidence="3" id="KW-1185">Reference proteome</keyword>
<organism evidence="2 3">
    <name type="scientific">Plasmodium gonderi</name>
    <dbReference type="NCBI Taxonomy" id="77519"/>
    <lineage>
        <taxon>Eukaryota</taxon>
        <taxon>Sar</taxon>
        <taxon>Alveolata</taxon>
        <taxon>Apicomplexa</taxon>
        <taxon>Aconoidasida</taxon>
        <taxon>Haemosporida</taxon>
        <taxon>Plasmodiidae</taxon>
        <taxon>Plasmodium</taxon>
        <taxon>Plasmodium (Plasmodium)</taxon>
    </lineage>
</organism>
<dbReference type="InterPro" id="IPR002913">
    <property type="entry name" value="START_lipid-bd_dom"/>
</dbReference>
<dbReference type="InterPro" id="IPR023393">
    <property type="entry name" value="START-like_dom_sf"/>
</dbReference>
<dbReference type="SUPFAM" id="SSF55961">
    <property type="entry name" value="Bet v1-like"/>
    <property type="match status" value="1"/>
</dbReference>
<evidence type="ECO:0000313" key="3">
    <source>
        <dbReference type="Proteomes" id="UP000195521"/>
    </source>
</evidence>
<dbReference type="EMBL" id="BDQF01000013">
    <property type="protein sequence ID" value="GAW82450.1"/>
    <property type="molecule type" value="Genomic_DNA"/>
</dbReference>
<sequence length="257" mass="29830">MNSNEVNNEVSVDERINNVKHLFCENEEEIKKVNEIIEETDQVLYNFASNKEGYTKYSSLDDESHLYFKKVNNVDVGKLTLIFRDCTKLEKLIQIIWDENGTKKFDPHFIEGKILRVYNKDLILLQQSYKGTLGNEGRYFYILAHKKKLNKDTYLIACASVNVNDNKKNQSSFKNPFISSASSFSLNIECDEQIKSSSLRKMFINVSGYYIKREDTCLNCTYISSIELDTSPLIPQFIIRKIKASKMSQLKTLKNHL</sequence>
<protein>
    <submittedName>
        <fullName evidence="2">Fam-a protein</fullName>
    </submittedName>
</protein>